<name>A0AAD8DRP8_MYTSE</name>
<evidence type="ECO:0000256" key="1">
    <source>
        <dbReference type="ARBA" id="ARBA00004613"/>
    </source>
</evidence>
<dbReference type="PANTHER" id="PTHR21066:SF15">
    <property type="entry name" value="GH25962P-RELATED"/>
    <property type="match status" value="1"/>
</dbReference>
<protein>
    <submittedName>
        <fullName evidence="5">Uncharacterized protein</fullName>
    </submittedName>
</protein>
<dbReference type="EMBL" id="JARGEI010000017">
    <property type="protein sequence ID" value="KAJ8716515.1"/>
    <property type="molecule type" value="Genomic_DNA"/>
</dbReference>
<feature type="compositionally biased region" description="Basic and acidic residues" evidence="4">
    <location>
        <begin position="171"/>
        <end position="185"/>
    </location>
</feature>
<comment type="subcellular location">
    <subcellularLocation>
        <location evidence="1">Secreted</location>
    </subcellularLocation>
</comment>
<dbReference type="GO" id="GO:0005549">
    <property type="term" value="F:odorant binding"/>
    <property type="evidence" value="ECO:0007669"/>
    <property type="project" value="InterPro"/>
</dbReference>
<comment type="caution">
    <text evidence="5">The sequence shown here is derived from an EMBL/GenBank/DDBJ whole genome shotgun (WGS) entry which is preliminary data.</text>
</comment>
<keyword evidence="3" id="KW-0964">Secreted</keyword>
<sequence>MGIYHPYQQKIPRHCWRAPRDIDLHKCCPIPNLYSDELMDICEVEKSPENETHVHVVKRPKKYKKPCQDGKCLMKNANLLMDNGDVDYDKLRTYIDHWAAAHPEFTEAILAAKPKCAKPKGKDWHRGEPPKICDQDRVFMCLQSHILWNCKLKADEFEECQRLQEHMTECGPYHEKPKKTEESTTTKRNYS</sequence>
<evidence type="ECO:0000313" key="6">
    <source>
        <dbReference type="Proteomes" id="UP001231518"/>
    </source>
</evidence>
<reference evidence="5" key="1">
    <citation type="submission" date="2023-03" db="EMBL/GenBank/DDBJ databases">
        <title>Chromosome-level genomes of two armyworms, Mythimna separata and Mythimna loreyi, provide insights into the biosynthesis and reception of sex pheromones.</title>
        <authorList>
            <person name="Zhao H."/>
        </authorList>
    </citation>
    <scope>NUCLEOTIDE SEQUENCE</scope>
    <source>
        <strain evidence="5">BeijingLab</strain>
        <tissue evidence="5">Pupa</tissue>
    </source>
</reference>
<dbReference type="Proteomes" id="UP001231518">
    <property type="component" value="Chromosome 14"/>
</dbReference>
<feature type="region of interest" description="Disordered" evidence="4">
    <location>
        <begin position="171"/>
        <end position="191"/>
    </location>
</feature>
<dbReference type="InterPro" id="IPR052295">
    <property type="entry name" value="Odorant-binding_protein"/>
</dbReference>
<dbReference type="PANTHER" id="PTHR21066">
    <property type="entry name" value="ODORANT-BINDING PROTEIN 59A-RELATED"/>
    <property type="match status" value="1"/>
</dbReference>
<keyword evidence="6" id="KW-1185">Reference proteome</keyword>
<evidence type="ECO:0000256" key="2">
    <source>
        <dbReference type="ARBA" id="ARBA00008098"/>
    </source>
</evidence>
<accession>A0AAD8DRP8</accession>
<dbReference type="Gene3D" id="1.10.238.270">
    <property type="match status" value="1"/>
</dbReference>
<evidence type="ECO:0000256" key="3">
    <source>
        <dbReference type="ARBA" id="ARBA00022525"/>
    </source>
</evidence>
<gene>
    <name evidence="5" type="ORF">PYW07_003142</name>
</gene>
<proteinExistence type="inferred from homology"/>
<dbReference type="AlphaFoldDB" id="A0AAD8DRP8"/>
<dbReference type="GO" id="GO:0005576">
    <property type="term" value="C:extracellular region"/>
    <property type="evidence" value="ECO:0007669"/>
    <property type="project" value="UniProtKB-SubCell"/>
</dbReference>
<comment type="similarity">
    <text evidence="2">Belongs to the PBP/GOBP family.</text>
</comment>
<organism evidence="5 6">
    <name type="scientific">Mythimna separata</name>
    <name type="common">Oriental armyworm</name>
    <name type="synonym">Pseudaletia separata</name>
    <dbReference type="NCBI Taxonomy" id="271217"/>
    <lineage>
        <taxon>Eukaryota</taxon>
        <taxon>Metazoa</taxon>
        <taxon>Ecdysozoa</taxon>
        <taxon>Arthropoda</taxon>
        <taxon>Hexapoda</taxon>
        <taxon>Insecta</taxon>
        <taxon>Pterygota</taxon>
        <taxon>Neoptera</taxon>
        <taxon>Endopterygota</taxon>
        <taxon>Lepidoptera</taxon>
        <taxon>Glossata</taxon>
        <taxon>Ditrysia</taxon>
        <taxon>Noctuoidea</taxon>
        <taxon>Noctuidae</taxon>
        <taxon>Noctuinae</taxon>
        <taxon>Hadenini</taxon>
        <taxon>Mythimna</taxon>
    </lineage>
</organism>
<dbReference type="SUPFAM" id="SSF47565">
    <property type="entry name" value="Insect pheromone/odorant-binding proteins"/>
    <property type="match status" value="1"/>
</dbReference>
<dbReference type="InterPro" id="IPR036728">
    <property type="entry name" value="PBP_GOBP_sf"/>
</dbReference>
<evidence type="ECO:0000256" key="4">
    <source>
        <dbReference type="SAM" id="MobiDB-lite"/>
    </source>
</evidence>
<evidence type="ECO:0000313" key="5">
    <source>
        <dbReference type="EMBL" id="KAJ8716515.1"/>
    </source>
</evidence>